<accession>A0A9X0U6J1</accession>
<dbReference type="Proteomes" id="UP000535182">
    <property type="component" value="Unassembled WGS sequence"/>
</dbReference>
<dbReference type="EMBL" id="JACHEB010000016">
    <property type="protein sequence ID" value="MBB5331611.1"/>
    <property type="molecule type" value="Genomic_DNA"/>
</dbReference>
<name>A0A9X0U6J1_9BACT</name>
<dbReference type="InterPro" id="IPR011048">
    <property type="entry name" value="Haem_d1_sf"/>
</dbReference>
<dbReference type="Pfam" id="PF01833">
    <property type="entry name" value="TIG"/>
    <property type="match status" value="1"/>
</dbReference>
<proteinExistence type="predicted"/>
<evidence type="ECO:0000313" key="4">
    <source>
        <dbReference type="Proteomes" id="UP000535182"/>
    </source>
</evidence>
<dbReference type="InterPro" id="IPR002909">
    <property type="entry name" value="IPT_dom"/>
</dbReference>
<evidence type="ECO:0000313" key="3">
    <source>
        <dbReference type="EMBL" id="MBB5331611.1"/>
    </source>
</evidence>
<feature type="region of interest" description="Disordered" evidence="1">
    <location>
        <begin position="920"/>
        <end position="971"/>
    </location>
</feature>
<gene>
    <name evidence="3" type="ORF">HDF14_005260</name>
</gene>
<dbReference type="Gene3D" id="2.60.40.10">
    <property type="entry name" value="Immunoglobulins"/>
    <property type="match status" value="1"/>
</dbReference>
<comment type="caution">
    <text evidence="3">The sequence shown here is derived from an EMBL/GenBank/DDBJ whole genome shotgun (WGS) entry which is preliminary data.</text>
</comment>
<feature type="region of interest" description="Disordered" evidence="1">
    <location>
        <begin position="33"/>
        <end position="76"/>
    </location>
</feature>
<sequence length="984" mass="101041">MPPLSRSAVLRVVLCPMVLVILLMQIGCGSAGNQTSGSGGGGSGSGGSGGGGSGGGGSGGGSGSGSGGSSGPQVTAAHASSRTRYLRINSFYNPNSLEYAPPQFTVYDAAHRQFFVSNPYLNEIDVFDATQEIQKASISIPTAWGLDISPIDGSLWAGTLLGDLYNIDTNTLTLNKRYTSSSIGPGGFAATTALVLSDGRLALQGAAGGMLGVDGFGTISVWDPATNAMDSGTDGQGVCPYTNGGFALSGDRKLVLNTTVDENETYPLCSYDPVAKKGTYASFPQQTVTFMRQIIPTSDGTKFFLTTNLDGVIEFNAQTLQVVATILADDSDDLPDAAGGAVMSLDGKTLYLADQSVGGIVGYDTSTLQPTVSLAHPMVNDGQSWMVPAAIDETGLIAGPIGHGVGFADASAPMPKVLDKGFFPDFATPNTSLLSGGTTITVPEENTGLSQFFVGNSLVTGASMDSSGKISATVPGASSGMAVDLTATFSDGTIAISPEALSYGPVVLEVVPNGATADGGQTGALIGYGLGNSISGLQVSIGNHAATVQTLYNSAPISPYPFPVEALVFTVPPGVAGPADLTLTAPSGTTTIKSGFHYTAAAQAFPLDSTLQQGIYDPGRDLYFFTDTNSIQVLSRSQGKWLAPITLPGTTSASTLLGLAESPSGNYLAVADYGGQAIFTLNPGEPSAVKRYPMPPGDFAQTLEAPAGVVVLDSGKVYMTTNDIGGTGVSALWKLDPATGTISSFGSVSSGGAVDKYDHLVLSPDGSRVYGEVEGATFTVDTATDTFSSANSVGSNDGGQQDLAISADGSTVVIDDCVTDSNLNPENVPAYVEWETWLPEAVIGQKLNSDGSLLFQPLTDGIDILSRNTGRLLFRVQVSGGLNGVYDALLTTDDKDTIGVITPTGVSFLDLSSLPLPAATPFPQSAARQAGVPQRTRPDTRVAPKPQLNQLPKTANSKGAPSLRRHAEKSISRTAWDLPSMLTH</sequence>
<dbReference type="RefSeq" id="WP_183981430.1">
    <property type="nucleotide sequence ID" value="NZ_JACHEB010000016.1"/>
</dbReference>
<feature type="compositionally biased region" description="Gly residues" evidence="1">
    <location>
        <begin position="37"/>
        <end position="70"/>
    </location>
</feature>
<feature type="domain" description="IPT/TIG" evidence="2">
    <location>
        <begin position="505"/>
        <end position="598"/>
    </location>
</feature>
<dbReference type="InterPro" id="IPR013783">
    <property type="entry name" value="Ig-like_fold"/>
</dbReference>
<keyword evidence="4" id="KW-1185">Reference proteome</keyword>
<evidence type="ECO:0000259" key="2">
    <source>
        <dbReference type="Pfam" id="PF01833"/>
    </source>
</evidence>
<dbReference type="InterPro" id="IPR015943">
    <property type="entry name" value="WD40/YVTN_repeat-like_dom_sf"/>
</dbReference>
<organism evidence="3 4">
    <name type="scientific">Tunturiibacter gelidiferens</name>
    <dbReference type="NCBI Taxonomy" id="3069689"/>
    <lineage>
        <taxon>Bacteria</taxon>
        <taxon>Pseudomonadati</taxon>
        <taxon>Acidobacteriota</taxon>
        <taxon>Terriglobia</taxon>
        <taxon>Terriglobales</taxon>
        <taxon>Acidobacteriaceae</taxon>
        <taxon>Tunturiibacter</taxon>
    </lineage>
</organism>
<dbReference type="SUPFAM" id="SSF63829">
    <property type="entry name" value="Calcium-dependent phosphotriesterase"/>
    <property type="match status" value="1"/>
</dbReference>
<dbReference type="Gene3D" id="2.130.10.10">
    <property type="entry name" value="YVTN repeat-like/Quinoprotein amine dehydrogenase"/>
    <property type="match status" value="2"/>
</dbReference>
<feature type="compositionally biased region" description="Polar residues" evidence="1">
    <location>
        <begin position="947"/>
        <end position="959"/>
    </location>
</feature>
<protein>
    <recommendedName>
        <fullName evidence="2">IPT/TIG domain-containing protein</fullName>
    </recommendedName>
</protein>
<reference evidence="3 4" key="1">
    <citation type="submission" date="2020-08" db="EMBL/GenBank/DDBJ databases">
        <title>Genomic Encyclopedia of Type Strains, Phase IV (KMG-V): Genome sequencing to study the core and pangenomes of soil and plant-associated prokaryotes.</title>
        <authorList>
            <person name="Whitman W."/>
        </authorList>
    </citation>
    <scope>NUCLEOTIDE SEQUENCE [LARGE SCALE GENOMIC DNA]</scope>
    <source>
        <strain evidence="3 4">X5P2</strain>
    </source>
</reference>
<dbReference type="AlphaFoldDB" id="A0A9X0U6J1"/>
<dbReference type="SUPFAM" id="SSF51004">
    <property type="entry name" value="C-terminal (heme d1) domain of cytochrome cd1-nitrite reductase"/>
    <property type="match status" value="1"/>
</dbReference>
<evidence type="ECO:0000256" key="1">
    <source>
        <dbReference type="SAM" id="MobiDB-lite"/>
    </source>
</evidence>